<evidence type="ECO:0000313" key="3">
    <source>
        <dbReference type="EMBL" id="OYX54958.1"/>
    </source>
</evidence>
<comment type="caution">
    <text evidence="3">The sequence shown here is derived from an EMBL/GenBank/DDBJ whole genome shotgun (WGS) entry which is preliminary data.</text>
</comment>
<feature type="compositionally biased region" description="Basic and acidic residues" evidence="1">
    <location>
        <begin position="57"/>
        <end position="66"/>
    </location>
</feature>
<sequence length="324" mass="33472">MFMKTLAAISGAAMMAMALVSPASAQEPNNTGSGYGAANPETTPTAPAARTTPTRTPRQERQERQRAPAPPTPEENIAAAQAIATSASVACQVSQANFLGLAPDGARSYEAVCATGPGYILMASAPPLAVDCVLLAGQAEIDRARDPLADVGTQCVIPQNLDVVRVISAYASEAGIACAVDQAASIGKSSEGNLIYEVGCNGVDGYWLEKVGTDWKVSECAIVTTQNAVCRYSTAAELVATFKTRLAGSEAASCDLTEGRYMGANANGAFWEAKCSAGNGVIVRFDPQYAVQQVYPCETAQRIGGGCRLTIVPEAPAAAPTTQP</sequence>
<dbReference type="Proteomes" id="UP000216147">
    <property type="component" value="Unassembled WGS sequence"/>
</dbReference>
<evidence type="ECO:0000256" key="1">
    <source>
        <dbReference type="SAM" id="MobiDB-lite"/>
    </source>
</evidence>
<proteinExistence type="predicted"/>
<evidence type="ECO:0000313" key="4">
    <source>
        <dbReference type="Proteomes" id="UP000216147"/>
    </source>
</evidence>
<evidence type="ECO:0000256" key="2">
    <source>
        <dbReference type="SAM" id="SignalP"/>
    </source>
</evidence>
<feature type="compositionally biased region" description="Low complexity" evidence="1">
    <location>
        <begin position="40"/>
        <end position="56"/>
    </location>
</feature>
<keyword evidence="2" id="KW-0732">Signal</keyword>
<feature type="signal peptide" evidence="2">
    <location>
        <begin position="1"/>
        <end position="25"/>
    </location>
</feature>
<gene>
    <name evidence="3" type="ORF">B7Y86_15055</name>
</gene>
<organism evidence="3 4">
    <name type="scientific">Brevundimonas subvibrioides</name>
    <dbReference type="NCBI Taxonomy" id="74313"/>
    <lineage>
        <taxon>Bacteria</taxon>
        <taxon>Pseudomonadati</taxon>
        <taxon>Pseudomonadota</taxon>
        <taxon>Alphaproteobacteria</taxon>
        <taxon>Caulobacterales</taxon>
        <taxon>Caulobacteraceae</taxon>
        <taxon>Brevundimonas</taxon>
    </lineage>
</organism>
<dbReference type="AlphaFoldDB" id="A0A258HF64"/>
<dbReference type="EMBL" id="NCEQ01000018">
    <property type="protein sequence ID" value="OYX54958.1"/>
    <property type="molecule type" value="Genomic_DNA"/>
</dbReference>
<name>A0A258HF64_9CAUL</name>
<feature type="chain" id="PRO_5012220684" evidence="2">
    <location>
        <begin position="26"/>
        <end position="324"/>
    </location>
</feature>
<accession>A0A258HF64</accession>
<protein>
    <submittedName>
        <fullName evidence="3">Uncharacterized protein</fullName>
    </submittedName>
</protein>
<reference evidence="3 4" key="1">
    <citation type="submission" date="2017-03" db="EMBL/GenBank/DDBJ databases">
        <title>Lifting the veil on microbial sulfur biogeochemistry in mining wastewaters.</title>
        <authorList>
            <person name="Kantor R.S."/>
            <person name="Colenbrander Nelson T."/>
            <person name="Marshall S."/>
            <person name="Bennett D."/>
            <person name="Apte S."/>
            <person name="Camacho D."/>
            <person name="Thomas B.C."/>
            <person name="Warren L.A."/>
            <person name="Banfield J.F."/>
        </authorList>
    </citation>
    <scope>NUCLEOTIDE SEQUENCE [LARGE SCALE GENOMIC DNA]</scope>
    <source>
        <strain evidence="3">32-68-21</strain>
    </source>
</reference>
<feature type="region of interest" description="Disordered" evidence="1">
    <location>
        <begin position="24"/>
        <end position="74"/>
    </location>
</feature>